<feature type="compositionally biased region" description="Basic and acidic residues" evidence="1">
    <location>
        <begin position="62"/>
        <end position="74"/>
    </location>
</feature>
<comment type="caution">
    <text evidence="3">The sequence shown here is derived from an EMBL/GenBank/DDBJ whole genome shotgun (WGS) entry which is preliminary data.</text>
</comment>
<evidence type="ECO:0000256" key="1">
    <source>
        <dbReference type="SAM" id="MobiDB-lite"/>
    </source>
</evidence>
<accession>A0ABN2P0D9</accession>
<feature type="compositionally biased region" description="Low complexity" evidence="1">
    <location>
        <begin position="32"/>
        <end position="41"/>
    </location>
</feature>
<gene>
    <name evidence="3" type="ORF">GCM10009737_07030</name>
</gene>
<evidence type="ECO:0000313" key="3">
    <source>
        <dbReference type="EMBL" id="GAA1908602.1"/>
    </source>
</evidence>
<feature type="signal peptide" evidence="2">
    <location>
        <begin position="1"/>
        <end position="37"/>
    </location>
</feature>
<proteinExistence type="predicted"/>
<keyword evidence="2" id="KW-0732">Signal</keyword>
<protein>
    <submittedName>
        <fullName evidence="3">Uncharacterized protein</fullName>
    </submittedName>
</protein>
<reference evidence="3 4" key="1">
    <citation type="journal article" date="2019" name="Int. J. Syst. Evol. Microbiol.">
        <title>The Global Catalogue of Microorganisms (GCM) 10K type strain sequencing project: providing services to taxonomists for standard genome sequencing and annotation.</title>
        <authorList>
            <consortium name="The Broad Institute Genomics Platform"/>
            <consortium name="The Broad Institute Genome Sequencing Center for Infectious Disease"/>
            <person name="Wu L."/>
            <person name="Ma J."/>
        </authorList>
    </citation>
    <scope>NUCLEOTIDE SEQUENCE [LARGE SCALE GENOMIC DNA]</scope>
    <source>
        <strain evidence="3 4">JCM 14046</strain>
    </source>
</reference>
<sequence length="87" mass="8994">MRRRPRCSPALAGALGLATVAAVCTAVTLGAAPSASADPDPGTSTPSVARPGPGAEPARCPRLQEPERWYGDDAARITRAIDRRGRT</sequence>
<feature type="region of interest" description="Disordered" evidence="1">
    <location>
        <begin position="32"/>
        <end position="74"/>
    </location>
</feature>
<keyword evidence="4" id="KW-1185">Reference proteome</keyword>
<dbReference type="RefSeq" id="WP_344003809.1">
    <property type="nucleotide sequence ID" value="NZ_BAAAMY010000002.1"/>
</dbReference>
<dbReference type="EMBL" id="BAAAMY010000002">
    <property type="protein sequence ID" value="GAA1908602.1"/>
    <property type="molecule type" value="Genomic_DNA"/>
</dbReference>
<evidence type="ECO:0000256" key="2">
    <source>
        <dbReference type="SAM" id="SignalP"/>
    </source>
</evidence>
<feature type="chain" id="PRO_5047041252" evidence="2">
    <location>
        <begin position="38"/>
        <end position="87"/>
    </location>
</feature>
<organism evidence="3 4">
    <name type="scientific">Nocardioides lentus</name>
    <dbReference type="NCBI Taxonomy" id="338077"/>
    <lineage>
        <taxon>Bacteria</taxon>
        <taxon>Bacillati</taxon>
        <taxon>Actinomycetota</taxon>
        <taxon>Actinomycetes</taxon>
        <taxon>Propionibacteriales</taxon>
        <taxon>Nocardioidaceae</taxon>
        <taxon>Nocardioides</taxon>
    </lineage>
</organism>
<evidence type="ECO:0000313" key="4">
    <source>
        <dbReference type="Proteomes" id="UP001501612"/>
    </source>
</evidence>
<dbReference type="Proteomes" id="UP001501612">
    <property type="component" value="Unassembled WGS sequence"/>
</dbReference>
<name>A0ABN2P0D9_9ACTN</name>